<name>A0A401W3F4_STREY</name>
<feature type="compositionally biased region" description="Low complexity" evidence="6">
    <location>
        <begin position="53"/>
        <end position="65"/>
    </location>
</feature>
<evidence type="ECO:0000256" key="6">
    <source>
        <dbReference type="SAM" id="MobiDB-lite"/>
    </source>
</evidence>
<feature type="compositionally biased region" description="Basic and acidic residues" evidence="6">
    <location>
        <begin position="22"/>
        <end position="38"/>
    </location>
</feature>
<dbReference type="PROSITE" id="PS51935">
    <property type="entry name" value="NLPC_P60"/>
    <property type="match status" value="1"/>
</dbReference>
<dbReference type="Pfam" id="PF00877">
    <property type="entry name" value="NLPC_P60"/>
    <property type="match status" value="1"/>
</dbReference>
<keyword evidence="7" id="KW-0812">Transmembrane</keyword>
<keyword evidence="7" id="KW-0472">Membrane</keyword>
<dbReference type="InterPro" id="IPR051794">
    <property type="entry name" value="PG_Endopeptidase_C40"/>
</dbReference>
<organism evidence="9 10">
    <name type="scientific">Streptomyces paromomycinus</name>
    <name type="common">Streptomyces rimosus subsp. paromomycinus</name>
    <dbReference type="NCBI Taxonomy" id="92743"/>
    <lineage>
        <taxon>Bacteria</taxon>
        <taxon>Bacillati</taxon>
        <taxon>Actinomycetota</taxon>
        <taxon>Actinomycetes</taxon>
        <taxon>Kitasatosporales</taxon>
        <taxon>Streptomycetaceae</taxon>
        <taxon>Streptomyces</taxon>
    </lineage>
</organism>
<evidence type="ECO:0000256" key="2">
    <source>
        <dbReference type="ARBA" id="ARBA00022670"/>
    </source>
</evidence>
<reference evidence="9 10" key="1">
    <citation type="submission" date="2018-11" db="EMBL/GenBank/DDBJ databases">
        <title>Whole genome sequence of Streptomyces paromomycinus NBRC 15454(T).</title>
        <authorList>
            <person name="Komaki H."/>
            <person name="Tamura T."/>
        </authorList>
    </citation>
    <scope>NUCLEOTIDE SEQUENCE [LARGE SCALE GENOMIC DNA]</scope>
    <source>
        <strain evidence="9 10">NBRC 15454</strain>
    </source>
</reference>
<dbReference type="PANTHER" id="PTHR47359">
    <property type="entry name" value="PEPTIDOGLYCAN DL-ENDOPEPTIDASE CWLO"/>
    <property type="match status" value="1"/>
</dbReference>
<accession>A0A401W3F4</accession>
<feature type="transmembrane region" description="Helical" evidence="7">
    <location>
        <begin position="78"/>
        <end position="101"/>
    </location>
</feature>
<keyword evidence="7" id="KW-1133">Transmembrane helix</keyword>
<evidence type="ECO:0000313" key="10">
    <source>
        <dbReference type="Proteomes" id="UP000286746"/>
    </source>
</evidence>
<feature type="coiled-coil region" evidence="5">
    <location>
        <begin position="211"/>
        <end position="288"/>
    </location>
</feature>
<feature type="domain" description="NlpC/P60" evidence="8">
    <location>
        <begin position="304"/>
        <end position="420"/>
    </location>
</feature>
<evidence type="ECO:0000256" key="1">
    <source>
        <dbReference type="ARBA" id="ARBA00007074"/>
    </source>
</evidence>
<evidence type="ECO:0000256" key="4">
    <source>
        <dbReference type="ARBA" id="ARBA00022807"/>
    </source>
</evidence>
<evidence type="ECO:0000259" key="8">
    <source>
        <dbReference type="PROSITE" id="PS51935"/>
    </source>
</evidence>
<keyword evidence="5" id="KW-0175">Coiled coil</keyword>
<keyword evidence="4" id="KW-0788">Thiol protease</keyword>
<dbReference type="Gene3D" id="3.90.1720.10">
    <property type="entry name" value="endopeptidase domain like (from Nostoc punctiforme)"/>
    <property type="match status" value="1"/>
</dbReference>
<comment type="caution">
    <text evidence="9">The sequence shown here is derived from an EMBL/GenBank/DDBJ whole genome shotgun (WGS) entry which is preliminary data.</text>
</comment>
<gene>
    <name evidence="9" type="ORF">GKJPGBOP_03525</name>
</gene>
<feature type="region of interest" description="Disordered" evidence="6">
    <location>
        <begin position="9"/>
        <end position="67"/>
    </location>
</feature>
<feature type="coiled-coil region" evidence="5">
    <location>
        <begin position="110"/>
        <end position="175"/>
    </location>
</feature>
<dbReference type="AlphaFoldDB" id="A0A401W3F4"/>
<dbReference type="EMBL" id="BHZD01000001">
    <property type="protein sequence ID" value="GCD43842.1"/>
    <property type="molecule type" value="Genomic_DNA"/>
</dbReference>
<dbReference type="PANTHER" id="PTHR47359:SF3">
    <property type="entry name" value="NLP_P60 DOMAIN-CONTAINING PROTEIN-RELATED"/>
    <property type="match status" value="1"/>
</dbReference>
<evidence type="ECO:0000256" key="5">
    <source>
        <dbReference type="SAM" id="Coils"/>
    </source>
</evidence>
<proteinExistence type="inferred from homology"/>
<evidence type="ECO:0000256" key="7">
    <source>
        <dbReference type="SAM" id="Phobius"/>
    </source>
</evidence>
<keyword evidence="2" id="KW-0645">Protease</keyword>
<dbReference type="InterPro" id="IPR038765">
    <property type="entry name" value="Papain-like_cys_pep_sf"/>
</dbReference>
<dbReference type="Proteomes" id="UP000286746">
    <property type="component" value="Unassembled WGS sequence"/>
</dbReference>
<dbReference type="GO" id="GO:0008234">
    <property type="term" value="F:cysteine-type peptidase activity"/>
    <property type="evidence" value="ECO:0007669"/>
    <property type="project" value="UniProtKB-KW"/>
</dbReference>
<keyword evidence="10" id="KW-1185">Reference proteome</keyword>
<evidence type="ECO:0000313" key="9">
    <source>
        <dbReference type="EMBL" id="GCD43842.1"/>
    </source>
</evidence>
<protein>
    <submittedName>
        <fullName evidence="9">Glycoside hydrolase</fullName>
    </submittedName>
</protein>
<dbReference type="SUPFAM" id="SSF54001">
    <property type="entry name" value="Cysteine proteinases"/>
    <property type="match status" value="1"/>
</dbReference>
<evidence type="ECO:0000256" key="3">
    <source>
        <dbReference type="ARBA" id="ARBA00022801"/>
    </source>
</evidence>
<keyword evidence="3 9" id="KW-0378">Hydrolase</keyword>
<sequence length="420" mass="45625">MRIDRRWLVGRQGAGRGNPDAYGKRDVRDRTGAADGPRRAGAGSLTGGRNLLGAGRPAGVRSRAGAGRRRGVRGLRGAVVAATAVVLGVTGILGGTAPAAYADPGPAVSEKRLEEVRKELEGLYRKAEQATEAYNAAKEQVALQQKEIVKLAQTIDRTQKQMDELKRQAGALASAQYRGGGIPAEARLMLNKDPERFLDNATLVRKGQHAAKDLSDQLARTKNALEGYAQDATDRWERLEENRRKTETAQLDVRKKIEAAQQLESQLAAEEKERLKKLEDARALQEQQKWLDSGVLKDIGAHASEAGKKAVAYATSQIGKDYVWGAEGPDTFDCSGLTMRAWEAGGRPIPRTSQEQWRQLPRIALKDMRPGDLIIYYPDASHVGMYIGDGAMVHAPRPGRQVTVTGAGSMPILGVVRPDK</sequence>
<dbReference type="GO" id="GO:0006508">
    <property type="term" value="P:proteolysis"/>
    <property type="evidence" value="ECO:0007669"/>
    <property type="project" value="UniProtKB-KW"/>
</dbReference>
<dbReference type="InterPro" id="IPR000064">
    <property type="entry name" value="NLP_P60_dom"/>
</dbReference>
<comment type="similarity">
    <text evidence="1">Belongs to the peptidase C40 family.</text>
</comment>